<keyword evidence="13" id="KW-0966">Cell projection</keyword>
<dbReference type="NCBIfam" id="NF009438">
    <property type="entry name" value="PRK12797.1"/>
    <property type="match status" value="1"/>
</dbReference>
<evidence type="ECO:0000313" key="13">
    <source>
        <dbReference type="EMBL" id="BAL53946.1"/>
    </source>
</evidence>
<keyword evidence="4 12" id="KW-1003">Cell membrane</keyword>
<keyword evidence="11 12" id="KW-1006">Bacterial flagellum protein export</keyword>
<evidence type="ECO:0000256" key="9">
    <source>
        <dbReference type="ARBA" id="ARBA00023136"/>
    </source>
</evidence>
<dbReference type="PRINTS" id="PR00951">
    <property type="entry name" value="FLGBIOSNFLIP"/>
</dbReference>
<comment type="function">
    <text evidence="12">Plays a role in the flagellum-specific transport system.</text>
</comment>
<dbReference type="InterPro" id="IPR005838">
    <property type="entry name" value="T3SS_IM_P"/>
</dbReference>
<sequence>MDSSAHLLQQITESSAWQTLPQPVQVALFLGALTLVPATLVCTTAFTRILIVLAFVRRAVTSQDIPPNLVLIGLAMFLTWFVMAPVWETIEREALRPYLADELDGLSACQKSADILRDFLLRQTRRQDIALFLHLANLPEPEEPQHTPFRALIPAFIISELKTAFVMGFLIYLPFLLVDLVVASVLTGMGMVMMPPVMISAPFKLLLFVLADGWSLVARALSLSFG</sequence>
<dbReference type="PANTHER" id="PTHR30587:SF0">
    <property type="entry name" value="FLAGELLAR BIOSYNTHETIC PROTEIN FLIP"/>
    <property type="match status" value="1"/>
</dbReference>
<keyword evidence="3 12" id="KW-0813">Transport</keyword>
<keyword evidence="9 12" id="KW-0472">Membrane</keyword>
<keyword evidence="7 12" id="KW-0653">Protein transport</keyword>
<proteinExistence type="inferred from homology"/>
<evidence type="ECO:0000256" key="6">
    <source>
        <dbReference type="ARBA" id="ARBA00022795"/>
    </source>
</evidence>
<keyword evidence="10" id="KW-0975">Bacterial flagellum</keyword>
<keyword evidence="13" id="KW-0969">Cilium</keyword>
<dbReference type="InterPro" id="IPR005837">
    <property type="entry name" value="FliP"/>
</dbReference>
<evidence type="ECO:0000256" key="4">
    <source>
        <dbReference type="ARBA" id="ARBA00022475"/>
    </source>
</evidence>
<comment type="subcellular location">
    <subcellularLocation>
        <location evidence="12">Cell membrane</location>
        <topology evidence="12">Multi-pass membrane protein</topology>
    </subcellularLocation>
    <subcellularLocation>
        <location evidence="12">Bacterial flagellum basal body</location>
    </subcellularLocation>
</comment>
<protein>
    <recommendedName>
        <fullName evidence="2 12">Flagellar biosynthetic protein FliP</fullName>
    </recommendedName>
</protein>
<feature type="transmembrane region" description="Helical" evidence="12">
    <location>
        <begin position="205"/>
        <end position="225"/>
    </location>
</feature>
<feature type="transmembrane region" description="Helical" evidence="12">
    <location>
        <begin position="68"/>
        <end position="87"/>
    </location>
</feature>
<evidence type="ECO:0000256" key="2">
    <source>
        <dbReference type="ARBA" id="ARBA00021714"/>
    </source>
</evidence>
<dbReference type="NCBIfam" id="TIGR01103">
    <property type="entry name" value="fliP"/>
    <property type="match status" value="1"/>
</dbReference>
<dbReference type="EMBL" id="AP011672">
    <property type="protein sequence ID" value="BAL53946.1"/>
    <property type="molecule type" value="Genomic_DNA"/>
</dbReference>
<organism evidence="13">
    <name type="scientific">uncultured Planctomycetota bacterium</name>
    <dbReference type="NCBI Taxonomy" id="120965"/>
    <lineage>
        <taxon>Bacteria</taxon>
        <taxon>Pseudomonadati</taxon>
        <taxon>Planctomycetota</taxon>
        <taxon>environmental samples</taxon>
    </lineage>
</organism>
<feature type="transmembrane region" description="Helical" evidence="12">
    <location>
        <begin position="169"/>
        <end position="193"/>
    </location>
</feature>
<dbReference type="GO" id="GO:0044781">
    <property type="term" value="P:bacterial-type flagellum organization"/>
    <property type="evidence" value="ECO:0007669"/>
    <property type="project" value="UniProtKB-UniRule"/>
</dbReference>
<dbReference type="PANTHER" id="PTHR30587">
    <property type="entry name" value="FLAGELLAR BIOSYNTHETIC PROTEIN FLIP"/>
    <property type="match status" value="1"/>
</dbReference>
<evidence type="ECO:0000256" key="3">
    <source>
        <dbReference type="ARBA" id="ARBA00022448"/>
    </source>
</evidence>
<reference evidence="13" key="1">
    <citation type="journal article" date="2005" name="Environ. Microbiol.">
        <title>Genetic and functional properties of uncultivated thermophilic crenarchaeotes from a subsurface gold mine as revealed by analysis of genome fragments.</title>
        <authorList>
            <person name="Nunoura T."/>
            <person name="Hirayama H."/>
            <person name="Takami H."/>
            <person name="Oida H."/>
            <person name="Nishi S."/>
            <person name="Shimamura S."/>
            <person name="Suzuki Y."/>
            <person name="Inagaki F."/>
            <person name="Takai K."/>
            <person name="Nealson K.H."/>
            <person name="Horikoshi K."/>
        </authorList>
    </citation>
    <scope>NUCLEOTIDE SEQUENCE</scope>
</reference>
<dbReference type="GO" id="GO:0009425">
    <property type="term" value="C:bacterial-type flagellum basal body"/>
    <property type="evidence" value="ECO:0007669"/>
    <property type="project" value="UniProtKB-SubCell"/>
</dbReference>
<evidence type="ECO:0000256" key="7">
    <source>
        <dbReference type="ARBA" id="ARBA00022927"/>
    </source>
</evidence>
<dbReference type="Pfam" id="PF00813">
    <property type="entry name" value="FliP"/>
    <property type="match status" value="1"/>
</dbReference>
<accession>H5SCR0</accession>
<evidence type="ECO:0000256" key="5">
    <source>
        <dbReference type="ARBA" id="ARBA00022692"/>
    </source>
</evidence>
<evidence type="ECO:0000256" key="10">
    <source>
        <dbReference type="ARBA" id="ARBA00023143"/>
    </source>
</evidence>
<gene>
    <name evidence="12" type="primary">fliP</name>
    <name evidence="13" type="ORF">HGMM_F11F07C18</name>
</gene>
<evidence type="ECO:0000256" key="12">
    <source>
        <dbReference type="RuleBase" id="RU362069"/>
    </source>
</evidence>
<keyword evidence="13" id="KW-0282">Flagellum</keyword>
<keyword evidence="5 12" id="KW-0812">Transmembrane</keyword>
<comment type="similarity">
    <text evidence="1 12">Belongs to the FliP/MopC/SpaP family.</text>
</comment>
<dbReference type="GO" id="GO:0009306">
    <property type="term" value="P:protein secretion"/>
    <property type="evidence" value="ECO:0007669"/>
    <property type="project" value="UniProtKB-UniRule"/>
</dbReference>
<evidence type="ECO:0000256" key="1">
    <source>
        <dbReference type="ARBA" id="ARBA00006257"/>
    </source>
</evidence>
<keyword evidence="6 12" id="KW-1005">Bacterial flagellum biogenesis</keyword>
<dbReference type="PRINTS" id="PR01302">
    <property type="entry name" value="TYPE3IMPPROT"/>
</dbReference>
<name>H5SCR0_9BACT</name>
<dbReference type="GO" id="GO:0005886">
    <property type="term" value="C:plasma membrane"/>
    <property type="evidence" value="ECO:0007669"/>
    <property type="project" value="UniProtKB-SubCell"/>
</dbReference>
<keyword evidence="8 12" id="KW-1133">Transmembrane helix</keyword>
<evidence type="ECO:0000256" key="11">
    <source>
        <dbReference type="ARBA" id="ARBA00023225"/>
    </source>
</evidence>
<dbReference type="AlphaFoldDB" id="H5SCR0"/>
<evidence type="ECO:0000256" key="8">
    <source>
        <dbReference type="ARBA" id="ARBA00022989"/>
    </source>
</evidence>
<feature type="transmembrane region" description="Helical" evidence="12">
    <location>
        <begin position="26"/>
        <end position="56"/>
    </location>
</feature>
<reference evidence="13" key="2">
    <citation type="journal article" date="2012" name="PLoS ONE">
        <title>A Deeply Branching Thermophilic Bacterium with an Ancient Acetyl-CoA Pathway Dominates a Subsurface Ecosystem.</title>
        <authorList>
            <person name="Takami H."/>
            <person name="Noguchi H."/>
            <person name="Takaki Y."/>
            <person name="Uchiyama I."/>
            <person name="Toyoda A."/>
            <person name="Nishi S."/>
            <person name="Chee G.-J."/>
            <person name="Arai W."/>
            <person name="Nunoura T."/>
            <person name="Itoh T."/>
            <person name="Hattori M."/>
            <person name="Takai K."/>
        </authorList>
    </citation>
    <scope>NUCLEOTIDE SEQUENCE</scope>
</reference>
<dbReference type="PROSITE" id="PS01061">
    <property type="entry name" value="FLIP_2"/>
    <property type="match status" value="1"/>
</dbReference>